<sequence>MAKGAVHITGSNFAARRRMRWDILDRTRKLVQNGTIDRPRWLEWVERAPPLETRNMLHGDRTIRNPYLPLIDTLLKKYPHLRFEQCYRPENQWQKGLDNYAIDHPVMQFVGNQLALMNRGMSQHEAFEKTEQMFYKRRMETEAKLKVAMALGMDEDAQPQYTTGQAYVHEKIAQERAMFLKHVRDELRRMKENALQKKMQASKGGTEDVDTPEKQADTKKNTGSASEKTTARAKRK</sequence>
<keyword evidence="3" id="KW-0689">Ribosomal protein</keyword>
<dbReference type="PANTHER" id="PTHR35693">
    <property type="entry name" value="EXPRESSED PROTEIN"/>
    <property type="match status" value="1"/>
</dbReference>
<organism evidence="8 9">
    <name type="scientific">Babesia ovis</name>
    <dbReference type="NCBI Taxonomy" id="5869"/>
    <lineage>
        <taxon>Eukaryota</taxon>
        <taxon>Sar</taxon>
        <taxon>Alveolata</taxon>
        <taxon>Apicomplexa</taxon>
        <taxon>Aconoidasida</taxon>
        <taxon>Piroplasmida</taxon>
        <taxon>Babesiidae</taxon>
        <taxon>Babesia</taxon>
    </lineage>
</organism>
<accession>A0A9W5T8N6</accession>
<dbReference type="PANTHER" id="PTHR35693:SF1">
    <property type="entry name" value="EXPRESSED PROTEIN"/>
    <property type="match status" value="1"/>
</dbReference>
<evidence type="ECO:0000313" key="8">
    <source>
        <dbReference type="EMBL" id="GFE52880.1"/>
    </source>
</evidence>
<proteinExistence type="inferred from homology"/>
<feature type="region of interest" description="Disordered" evidence="7">
    <location>
        <begin position="191"/>
        <end position="236"/>
    </location>
</feature>
<evidence type="ECO:0000256" key="2">
    <source>
        <dbReference type="ARBA" id="ARBA00009864"/>
    </source>
</evidence>
<evidence type="ECO:0000256" key="1">
    <source>
        <dbReference type="ARBA" id="ARBA00004173"/>
    </source>
</evidence>
<dbReference type="CDD" id="cd23701">
    <property type="entry name" value="At1g26750"/>
    <property type="match status" value="1"/>
</dbReference>
<protein>
    <recommendedName>
        <fullName evidence="6">Small ribosomal subunit protein mS23</fullName>
    </recommendedName>
</protein>
<gene>
    <name evidence="8" type="ORF">BaOVIS_002840</name>
</gene>
<dbReference type="OrthoDB" id="206354at2759"/>
<keyword evidence="5" id="KW-0687">Ribonucleoprotein</keyword>
<dbReference type="Proteomes" id="UP001057455">
    <property type="component" value="Unassembled WGS sequence"/>
</dbReference>
<evidence type="ECO:0000256" key="4">
    <source>
        <dbReference type="ARBA" id="ARBA00023128"/>
    </source>
</evidence>
<feature type="compositionally biased region" description="Basic and acidic residues" evidence="7">
    <location>
        <begin position="211"/>
        <end position="220"/>
    </location>
</feature>
<comment type="caution">
    <text evidence="8">The sequence shown here is derived from an EMBL/GenBank/DDBJ whole genome shotgun (WGS) entry which is preliminary data.</text>
</comment>
<evidence type="ECO:0000313" key="9">
    <source>
        <dbReference type="Proteomes" id="UP001057455"/>
    </source>
</evidence>
<evidence type="ECO:0000256" key="3">
    <source>
        <dbReference type="ARBA" id="ARBA00022980"/>
    </source>
</evidence>
<keyword evidence="9" id="KW-1185">Reference proteome</keyword>
<evidence type="ECO:0000256" key="5">
    <source>
        <dbReference type="ARBA" id="ARBA00023274"/>
    </source>
</evidence>
<dbReference type="AlphaFoldDB" id="A0A9W5T8N6"/>
<evidence type="ECO:0000256" key="7">
    <source>
        <dbReference type="SAM" id="MobiDB-lite"/>
    </source>
</evidence>
<reference evidence="8" key="1">
    <citation type="submission" date="2019-12" db="EMBL/GenBank/DDBJ databases">
        <title>Genome sequence of Babesia ovis.</title>
        <authorList>
            <person name="Yamagishi J."/>
            <person name="Sevinc F."/>
            <person name="Xuan X."/>
        </authorList>
    </citation>
    <scope>NUCLEOTIDE SEQUENCE</scope>
    <source>
        <strain evidence="8">Selcuk</strain>
    </source>
</reference>
<comment type="similarity">
    <text evidence="2">Belongs to the mitochondrion-specific ribosomal protein mS23 family.</text>
</comment>
<dbReference type="InterPro" id="IPR059242">
    <property type="entry name" value="mS23_dom"/>
</dbReference>
<keyword evidence="4" id="KW-0496">Mitochondrion</keyword>
<evidence type="ECO:0000256" key="6">
    <source>
        <dbReference type="ARBA" id="ARBA00035137"/>
    </source>
</evidence>
<name>A0A9W5T8N6_BABOV</name>
<comment type="subcellular location">
    <subcellularLocation>
        <location evidence="1">Mitochondrion</location>
    </subcellularLocation>
</comment>
<dbReference type="EMBL" id="BLIY01000003">
    <property type="protein sequence ID" value="GFE52880.1"/>
    <property type="molecule type" value="Genomic_DNA"/>
</dbReference>